<dbReference type="Proteomes" id="UP000011081">
    <property type="component" value="Unassembled WGS sequence"/>
</dbReference>
<dbReference type="InParanoid" id="L2GW20"/>
<dbReference type="HOGENOM" id="CLU_1168324_0_0_1"/>
<dbReference type="RefSeq" id="XP_008073971.1">
    <property type="nucleotide sequence ID" value="XM_008075780.1"/>
</dbReference>
<feature type="compositionally biased region" description="Basic and acidic residues" evidence="2">
    <location>
        <begin position="53"/>
        <end position="106"/>
    </location>
</feature>
<dbReference type="OMA" id="SSYKPPM"/>
<keyword evidence="4" id="KW-1185">Reference proteome</keyword>
<evidence type="ECO:0000313" key="4">
    <source>
        <dbReference type="Proteomes" id="UP000011081"/>
    </source>
</evidence>
<reference evidence="4" key="1">
    <citation type="submission" date="2011-03" db="EMBL/GenBank/DDBJ databases">
        <title>The genome sequence of Vavraia culicis strain floridensis.</title>
        <authorList>
            <consortium name="The Broad Institute Genome Sequencing Platform"/>
            <person name="Cuomo C."/>
            <person name="Becnel J."/>
            <person name="Sanscrainte N."/>
            <person name="Young S.K."/>
            <person name="Zeng Q."/>
            <person name="Gargeya S."/>
            <person name="Fitzgerald M."/>
            <person name="Haas B."/>
            <person name="Abouelleil A."/>
            <person name="Alvarado L."/>
            <person name="Arachchi H.M."/>
            <person name="Berlin A."/>
            <person name="Chapman S.B."/>
            <person name="Gearin G."/>
            <person name="Goldberg J."/>
            <person name="Griggs A."/>
            <person name="Gujja S."/>
            <person name="Hansen M."/>
            <person name="Heiman D."/>
            <person name="Howarth C."/>
            <person name="Larimer J."/>
            <person name="Lui A."/>
            <person name="MacDonald P.J.P."/>
            <person name="McCowen C."/>
            <person name="Montmayeur A."/>
            <person name="Murphy C."/>
            <person name="Neiman D."/>
            <person name="Pearson M."/>
            <person name="Priest M."/>
            <person name="Roberts A."/>
            <person name="Saif S."/>
            <person name="Shea T."/>
            <person name="Sisk P."/>
            <person name="Stolte C."/>
            <person name="Sykes S."/>
            <person name="Wortman J."/>
            <person name="Nusbaum C."/>
            <person name="Birren B."/>
        </authorList>
    </citation>
    <scope>NUCLEOTIDE SEQUENCE [LARGE SCALE GENOMIC DNA]</scope>
    <source>
        <strain evidence="4">floridensis</strain>
    </source>
</reference>
<protein>
    <submittedName>
        <fullName evidence="3">Uncharacterized protein</fullName>
    </submittedName>
</protein>
<organism evidence="3 4">
    <name type="scientific">Vavraia culicis (isolate floridensis)</name>
    <name type="common">Microsporidian parasite</name>
    <dbReference type="NCBI Taxonomy" id="948595"/>
    <lineage>
        <taxon>Eukaryota</taxon>
        <taxon>Fungi</taxon>
        <taxon>Fungi incertae sedis</taxon>
        <taxon>Microsporidia</taxon>
        <taxon>Pleistophoridae</taxon>
        <taxon>Vavraia</taxon>
    </lineage>
</organism>
<dbReference type="GeneID" id="19878871"/>
<keyword evidence="1" id="KW-0175">Coiled coil</keyword>
<dbReference type="EMBL" id="GL877416">
    <property type="protein sequence ID" value="ELA47557.2"/>
    <property type="molecule type" value="Genomic_DNA"/>
</dbReference>
<feature type="coiled-coil region" evidence="1">
    <location>
        <begin position="127"/>
        <end position="154"/>
    </location>
</feature>
<evidence type="ECO:0000256" key="2">
    <source>
        <dbReference type="SAM" id="MobiDB-lite"/>
    </source>
</evidence>
<sequence length="203" mass="23404">MMVLMNILHLISTTALFTFTYAFAGKKRDGKKEQKNEPMNADGVILQPSFGILDKKDDKKNKDDDTRDTFKDSDKIAPIFTKDKRDDKNGNENKKESDDKDEEKAFNNEVMGQSSYKPPMVTMLLNKNKKEEGRKAMLAEYDQLRQRASESLNNIYNIVTTMDKLVDTMKDEDKKGEEKKRKSSAPEERIDYKIIEVTDNDGK</sequence>
<proteinExistence type="predicted"/>
<evidence type="ECO:0000256" key="1">
    <source>
        <dbReference type="SAM" id="Coils"/>
    </source>
</evidence>
<dbReference type="AlphaFoldDB" id="L2GW20"/>
<evidence type="ECO:0000313" key="3">
    <source>
        <dbReference type="EMBL" id="ELA47557.2"/>
    </source>
</evidence>
<feature type="region of interest" description="Disordered" evidence="2">
    <location>
        <begin position="168"/>
        <end position="203"/>
    </location>
</feature>
<dbReference type="VEuPathDB" id="MicrosporidiaDB:VCUG_00988"/>
<gene>
    <name evidence="3" type="ORF">VCUG_00988</name>
</gene>
<feature type="region of interest" description="Disordered" evidence="2">
    <location>
        <begin position="28"/>
        <end position="117"/>
    </location>
</feature>
<dbReference type="OrthoDB" id="10534231at2759"/>
<accession>L2GW20</accession>
<name>L2GW20_VAVCU</name>